<keyword evidence="2" id="KW-0378">Hydrolase</keyword>
<dbReference type="Proteomes" id="UP001498476">
    <property type="component" value="Unassembled WGS sequence"/>
</dbReference>
<name>A0ABR1H699_9HYPO</name>
<dbReference type="PANTHER" id="PTHR10443">
    <property type="entry name" value="MICROSOMAL DIPEPTIDASE"/>
    <property type="match status" value="1"/>
</dbReference>
<evidence type="ECO:0000256" key="1">
    <source>
        <dbReference type="ARBA" id="ARBA00022997"/>
    </source>
</evidence>
<keyword evidence="2" id="KW-0862">Zinc</keyword>
<accession>A0ABR1H699</accession>
<protein>
    <recommendedName>
        <fullName evidence="2">Dipeptidase</fullName>
        <ecNumber evidence="2">3.4.13.19</ecNumber>
    </recommendedName>
</protein>
<organism evidence="3 4">
    <name type="scientific">Neonectria punicea</name>
    <dbReference type="NCBI Taxonomy" id="979145"/>
    <lineage>
        <taxon>Eukaryota</taxon>
        <taxon>Fungi</taxon>
        <taxon>Dikarya</taxon>
        <taxon>Ascomycota</taxon>
        <taxon>Pezizomycotina</taxon>
        <taxon>Sordariomycetes</taxon>
        <taxon>Hypocreomycetidae</taxon>
        <taxon>Hypocreales</taxon>
        <taxon>Nectriaceae</taxon>
        <taxon>Neonectria</taxon>
    </lineage>
</organism>
<evidence type="ECO:0000313" key="3">
    <source>
        <dbReference type="EMBL" id="KAK7416631.1"/>
    </source>
</evidence>
<proteinExistence type="inferred from homology"/>
<dbReference type="Gene3D" id="3.20.20.140">
    <property type="entry name" value="Metal-dependent hydrolases"/>
    <property type="match status" value="1"/>
</dbReference>
<dbReference type="Pfam" id="PF01244">
    <property type="entry name" value="Peptidase_M19"/>
    <property type="match status" value="1"/>
</dbReference>
<dbReference type="EMBL" id="JAZAVJ010000066">
    <property type="protein sequence ID" value="KAK7416631.1"/>
    <property type="molecule type" value="Genomic_DNA"/>
</dbReference>
<dbReference type="InterPro" id="IPR032466">
    <property type="entry name" value="Metal_Hydrolase"/>
</dbReference>
<dbReference type="CDD" id="cd01301">
    <property type="entry name" value="rDP_like"/>
    <property type="match status" value="1"/>
</dbReference>
<keyword evidence="2" id="KW-0482">Metalloprotease</keyword>
<keyword evidence="1 2" id="KW-0224">Dipeptidase</keyword>
<dbReference type="EC" id="3.4.13.19" evidence="2"/>
<comment type="cofactor">
    <cofactor evidence="2">
        <name>Zn(2+)</name>
        <dbReference type="ChEBI" id="CHEBI:29105"/>
    </cofactor>
</comment>
<reference evidence="3 4" key="1">
    <citation type="journal article" date="2025" name="Microbiol. Resour. Announc.">
        <title>Draft genome sequences for Neonectria magnoliae and Neonectria punicea, canker pathogens of Liriodendron tulipifera and Acer saccharum in West Virginia.</title>
        <authorList>
            <person name="Petronek H.M."/>
            <person name="Kasson M.T."/>
            <person name="Metheny A.M."/>
            <person name="Stauder C.M."/>
            <person name="Lovett B."/>
            <person name="Lynch S.C."/>
            <person name="Garnas J.R."/>
            <person name="Kasson L.R."/>
            <person name="Stajich J.E."/>
        </authorList>
    </citation>
    <scope>NUCLEOTIDE SEQUENCE [LARGE SCALE GENOMIC DNA]</scope>
    <source>
        <strain evidence="3 4">NRRL 64653</strain>
    </source>
</reference>
<dbReference type="SUPFAM" id="SSF51556">
    <property type="entry name" value="Metallo-dependent hydrolases"/>
    <property type="match status" value="1"/>
</dbReference>
<dbReference type="PROSITE" id="PS51365">
    <property type="entry name" value="RENAL_DIPEPTIDASE_2"/>
    <property type="match status" value="1"/>
</dbReference>
<keyword evidence="2" id="KW-0479">Metal-binding</keyword>
<comment type="similarity">
    <text evidence="2">Belongs to the metallo-dependent hydrolases superfamily. Peptidase M19 family.</text>
</comment>
<gene>
    <name evidence="3" type="ORF">QQX98_005102</name>
</gene>
<dbReference type="InterPro" id="IPR008257">
    <property type="entry name" value="Pept_M19"/>
</dbReference>
<evidence type="ECO:0000256" key="2">
    <source>
        <dbReference type="RuleBase" id="RU341113"/>
    </source>
</evidence>
<keyword evidence="4" id="KW-1185">Reference proteome</keyword>
<evidence type="ECO:0000313" key="4">
    <source>
        <dbReference type="Proteomes" id="UP001498476"/>
    </source>
</evidence>
<comment type="caution">
    <text evidence="3">The sequence shown here is derived from an EMBL/GenBank/DDBJ whole genome shotgun (WGS) entry which is preliminary data.</text>
</comment>
<comment type="catalytic activity">
    <reaction evidence="2">
        <text>an L-aminoacyl-L-amino acid + H2O = 2 an L-alpha-amino acid</text>
        <dbReference type="Rhea" id="RHEA:48940"/>
        <dbReference type="ChEBI" id="CHEBI:15377"/>
        <dbReference type="ChEBI" id="CHEBI:59869"/>
        <dbReference type="ChEBI" id="CHEBI:77460"/>
        <dbReference type="EC" id="3.4.13.19"/>
    </reaction>
</comment>
<dbReference type="PANTHER" id="PTHR10443:SF12">
    <property type="entry name" value="DIPEPTIDASE"/>
    <property type="match status" value="1"/>
</dbReference>
<keyword evidence="2" id="KW-0645">Protease</keyword>
<sequence length="414" mass="46544">MGSNHPYQELDIDERVKRVIAQTPLIDGHNDLPQQPRACFQGKIHNNEKFDLEKGFERGMTDIPRLKQGAVGGQFWSVCVPCLRSAENFSTPEYSDMARDAIEQIDLTLRLVESYPNTFQLVSEPHEVKKIYASGKIACSIGIEGLHMAGNSIGIIRAFYRLGVRYCTLTHVCNNAFADSSTSKVGPVHGGLSELGRAAVVEMNRLGMIVDISHVSEDCARQVLNLSRSPIMFSHSNVKGVFDCPRNVPDDVLDMVPANGGIVMVTFVPEHVSKRRKEARMDMVIDHLFYIANRIGWDHVGLGSDFDGIASVIPGLEDVKCYPHLLKEILDRGATEEQLAKVIGDNILRVWEGVTKIRDQMKEEGVLPVEDVWKDRKWWRYDGYYQMEDPDPEDKLGLDWYGVPPPEEGLYLSD</sequence>